<feature type="compositionally biased region" description="Pro residues" evidence="1">
    <location>
        <begin position="87"/>
        <end position="98"/>
    </location>
</feature>
<organism evidence="3 4">
    <name type="scientific">Dyella monticola</name>
    <dbReference type="NCBI Taxonomy" id="1927958"/>
    <lineage>
        <taxon>Bacteria</taxon>
        <taxon>Pseudomonadati</taxon>
        <taxon>Pseudomonadota</taxon>
        <taxon>Gammaproteobacteria</taxon>
        <taxon>Lysobacterales</taxon>
        <taxon>Rhodanobacteraceae</taxon>
        <taxon>Dyella</taxon>
    </lineage>
</organism>
<name>A0A370WSJ9_9GAMM</name>
<dbReference type="EMBL" id="QRBE01000017">
    <property type="protein sequence ID" value="RDS79061.1"/>
    <property type="molecule type" value="Genomic_DNA"/>
</dbReference>
<dbReference type="Proteomes" id="UP000254258">
    <property type="component" value="Unassembled WGS sequence"/>
</dbReference>
<keyword evidence="4" id="KW-1185">Reference proteome</keyword>
<evidence type="ECO:0000259" key="2">
    <source>
        <dbReference type="Pfam" id="PF13511"/>
    </source>
</evidence>
<protein>
    <submittedName>
        <fullName evidence="3">DUF4124 domain-containing protein</fullName>
    </submittedName>
</protein>
<reference evidence="3 4" key="1">
    <citation type="submission" date="2018-07" db="EMBL/GenBank/DDBJ databases">
        <title>Dyella monticola sp. nov. and Dyella psychrodurans sp. nov. isolated from monsoon evergreen broad-leaved forest soil of Dinghu Mountain, China.</title>
        <authorList>
            <person name="Gao Z."/>
            <person name="Qiu L."/>
        </authorList>
    </citation>
    <scope>NUCLEOTIDE SEQUENCE [LARGE SCALE GENOMIC DNA]</scope>
    <source>
        <strain evidence="3 4">4G-K06</strain>
    </source>
</reference>
<feature type="region of interest" description="Disordered" evidence="1">
    <location>
        <begin position="68"/>
        <end position="114"/>
    </location>
</feature>
<dbReference type="InterPro" id="IPR025392">
    <property type="entry name" value="DUF4124"/>
</dbReference>
<dbReference type="AlphaFoldDB" id="A0A370WSJ9"/>
<feature type="domain" description="DUF4124" evidence="2">
    <location>
        <begin position="50"/>
        <end position="92"/>
    </location>
</feature>
<evidence type="ECO:0000313" key="3">
    <source>
        <dbReference type="EMBL" id="RDS79061.1"/>
    </source>
</evidence>
<accession>A0A370WSJ9</accession>
<gene>
    <name evidence="3" type="ORF">DWU98_19480</name>
</gene>
<proteinExistence type="predicted"/>
<comment type="caution">
    <text evidence="3">The sequence shown here is derived from an EMBL/GenBank/DDBJ whole genome shotgun (WGS) entry which is preliminary data.</text>
</comment>
<dbReference type="Pfam" id="PF13511">
    <property type="entry name" value="DUF4124"/>
    <property type="match status" value="1"/>
</dbReference>
<evidence type="ECO:0000313" key="4">
    <source>
        <dbReference type="Proteomes" id="UP000254258"/>
    </source>
</evidence>
<evidence type="ECO:0000256" key="1">
    <source>
        <dbReference type="SAM" id="MobiDB-lite"/>
    </source>
</evidence>
<sequence length="226" mass="24568">MPWNSDALPPPRHKITDMTRASLHLLLPGAVLFALALQIHAPPARADTLTVYKCRTPQGQVIFQGTPCARGQQQQTMEVDADASEASPPPAPSTPTPQTPQAMAMAPPPPPTPPTTLYRCVRATDQTTYESHDGNPQPYYAPLAMTGIVPTPLGHITPGLKANAAMVASHYVLVQDHCAPMTVHDTCASLRDQYDENERNLSRAFKSDQPPLLEREKELLGQLSHC</sequence>